<protein>
    <submittedName>
        <fullName evidence="2">Uncharacterized protein</fullName>
    </submittedName>
</protein>
<sequence>MHPARPLCSQAHDEKTRSVSPSRSPAGRWQPDFNAVPSKDGIGSETHCPGRYPGWRTGPDRLPIPWNSGIWTDLRDAAPSSGER</sequence>
<proteinExistence type="predicted"/>
<name>F6FZ56_RALS8</name>
<organism evidence="2 3">
    <name type="scientific">Ralstonia solanacearum (strain Po82)</name>
    <dbReference type="NCBI Taxonomy" id="1031711"/>
    <lineage>
        <taxon>Bacteria</taxon>
        <taxon>Pseudomonadati</taxon>
        <taxon>Pseudomonadota</taxon>
        <taxon>Betaproteobacteria</taxon>
        <taxon>Burkholderiales</taxon>
        <taxon>Burkholderiaceae</taxon>
        <taxon>Ralstonia</taxon>
        <taxon>Ralstonia solanacearum species complex</taxon>
    </lineage>
</organism>
<dbReference type="AlphaFoldDB" id="F6FZ56"/>
<dbReference type="Proteomes" id="UP000007953">
    <property type="component" value="Chromosome"/>
</dbReference>
<evidence type="ECO:0000313" key="2">
    <source>
        <dbReference type="EMBL" id="AEG68348.1"/>
    </source>
</evidence>
<feature type="region of interest" description="Disordered" evidence="1">
    <location>
        <begin position="1"/>
        <end position="57"/>
    </location>
</feature>
<dbReference type="HOGENOM" id="CLU_2525161_0_0_4"/>
<dbReference type="PATRIC" id="fig|1031711.3.peg.1026"/>
<accession>F6FZ56</accession>
<dbReference type="EMBL" id="CP002819">
    <property type="protein sequence ID" value="AEG68348.1"/>
    <property type="molecule type" value="Genomic_DNA"/>
</dbReference>
<gene>
    <name evidence="2" type="ordered locus">RSPO_c01047</name>
</gene>
<reference evidence="2 3" key="1">
    <citation type="journal article" date="2011" name="J. Bacteriol.">
        <title>Complete genome sequence of the plant pathogen Ralstonia solanacearum strain Po82.</title>
        <authorList>
            <person name="Xu J."/>
            <person name="Zheng H.J."/>
            <person name="Liu L."/>
            <person name="Pan Z.C."/>
            <person name="Prior P."/>
            <person name="Tang B."/>
            <person name="Xu J.S."/>
            <person name="Zhang H."/>
            <person name="Tian Q."/>
            <person name="Zhang L.Q."/>
            <person name="Feng J."/>
        </authorList>
    </citation>
    <scope>NUCLEOTIDE SEQUENCE [LARGE SCALE GENOMIC DNA]</scope>
    <source>
        <strain evidence="2 3">Po82</strain>
    </source>
</reference>
<dbReference type="KEGG" id="rsn:RSPO_c01047"/>
<evidence type="ECO:0000256" key="1">
    <source>
        <dbReference type="SAM" id="MobiDB-lite"/>
    </source>
</evidence>
<evidence type="ECO:0000313" key="3">
    <source>
        <dbReference type="Proteomes" id="UP000007953"/>
    </source>
</evidence>